<evidence type="ECO:0000313" key="9">
    <source>
        <dbReference type="Proteomes" id="UP000291191"/>
    </source>
</evidence>
<dbReference type="InterPro" id="IPR036291">
    <property type="entry name" value="NAD(P)-bd_dom_sf"/>
</dbReference>
<dbReference type="AlphaFoldDB" id="A0A3E4ILS4"/>
<dbReference type="GeneID" id="26158113"/>
<organism evidence="4 7">
    <name type="scientific">Bacteroides intestinalis</name>
    <dbReference type="NCBI Taxonomy" id="329854"/>
    <lineage>
        <taxon>Bacteria</taxon>
        <taxon>Pseudomonadati</taxon>
        <taxon>Bacteroidota</taxon>
        <taxon>Bacteroidia</taxon>
        <taxon>Bacteroidales</taxon>
        <taxon>Bacteroidaceae</taxon>
        <taxon>Bacteroides</taxon>
    </lineage>
</organism>
<dbReference type="InterPro" id="IPR000683">
    <property type="entry name" value="Gfo/Idh/MocA-like_OxRdtase_N"/>
</dbReference>
<dbReference type="Gene3D" id="3.30.360.10">
    <property type="entry name" value="Dihydrodipicolinate Reductase, domain 2"/>
    <property type="match status" value="1"/>
</dbReference>
<keyword evidence="1" id="KW-0732">Signal</keyword>
<evidence type="ECO:0000313" key="8">
    <source>
        <dbReference type="Proteomes" id="UP000286003"/>
    </source>
</evidence>
<dbReference type="Pfam" id="PF01408">
    <property type="entry name" value="GFO_IDH_MocA"/>
    <property type="match status" value="1"/>
</dbReference>
<dbReference type="SUPFAM" id="SSF51735">
    <property type="entry name" value="NAD(P)-binding Rossmann-fold domains"/>
    <property type="match status" value="1"/>
</dbReference>
<feature type="chain" id="PRO_5044592852" evidence="1">
    <location>
        <begin position="26"/>
        <end position="367"/>
    </location>
</feature>
<keyword evidence="9" id="KW-1185">Reference proteome</keyword>
<dbReference type="GO" id="GO:0000166">
    <property type="term" value="F:nucleotide binding"/>
    <property type="evidence" value="ECO:0007669"/>
    <property type="project" value="InterPro"/>
</dbReference>
<protein>
    <submittedName>
        <fullName evidence="4">Gfo/Idh/MocA family oxidoreductase</fullName>
    </submittedName>
</protein>
<dbReference type="InterPro" id="IPR051450">
    <property type="entry name" value="Gfo/Idh/MocA_Oxidoreductases"/>
</dbReference>
<evidence type="ECO:0000313" key="5">
    <source>
        <dbReference type="EMBL" id="RHN04557.1"/>
    </source>
</evidence>
<reference evidence="6 9" key="2">
    <citation type="journal article" date="2019" name="Science, e1252229">
        <title>Invertible promoters mediate bacterial phase variation, antibiotic resistance, and host adaptation in the gut.</title>
        <authorList>
            <person name="Jiang X."/>
            <person name="Hall A.B."/>
            <person name="Arthur T.D."/>
            <person name="Plichta D.R."/>
            <person name="Covington C.T."/>
            <person name="Poyet M."/>
            <person name="Crothers J."/>
            <person name="Moses P.L."/>
            <person name="Tolonen A.C."/>
            <person name="Vlamakis H."/>
            <person name="Alm E.J."/>
            <person name="Xavier R.J."/>
        </authorList>
    </citation>
    <scope>NUCLEOTIDE SEQUENCE [LARGE SCALE GENOMIC DNA]</scope>
    <source>
        <strain evidence="9">bf_0095</strain>
        <strain evidence="6">Bf_0095</strain>
    </source>
</reference>
<feature type="domain" description="GFO/IDH/MocA-like oxidoreductase" evidence="3">
    <location>
        <begin position="169"/>
        <end position="289"/>
    </location>
</feature>
<proteinExistence type="predicted"/>
<comment type="caution">
    <text evidence="4">The sequence shown here is derived from an EMBL/GenBank/DDBJ whole genome shotgun (WGS) entry which is preliminary data.</text>
</comment>
<dbReference type="PANTHER" id="PTHR43377">
    <property type="entry name" value="BILIVERDIN REDUCTASE A"/>
    <property type="match status" value="1"/>
</dbReference>
<feature type="domain" description="Gfo/Idh/MocA-like oxidoreductase N-terminal" evidence="2">
    <location>
        <begin position="32"/>
        <end position="151"/>
    </location>
</feature>
<dbReference type="SUPFAM" id="SSF55347">
    <property type="entry name" value="Glyceraldehyde-3-phosphate dehydrogenase-like, C-terminal domain"/>
    <property type="match status" value="1"/>
</dbReference>
<gene>
    <name evidence="5" type="ORF">DWZ32_16950</name>
    <name evidence="4" type="ORF">DWZ95_19620</name>
    <name evidence="6" type="ORF">EAJ06_03615</name>
</gene>
<name>A0A3E4ILS4_9BACE</name>
<accession>A0A3E4ILS4</accession>
<dbReference type="Proteomes" id="UP000286003">
    <property type="component" value="Unassembled WGS sequence"/>
</dbReference>
<reference evidence="7 8" key="1">
    <citation type="submission" date="2018-08" db="EMBL/GenBank/DDBJ databases">
        <title>A genome reference for cultivated species of the human gut microbiota.</title>
        <authorList>
            <person name="Zou Y."/>
            <person name="Xue W."/>
            <person name="Luo G."/>
        </authorList>
    </citation>
    <scope>NUCLEOTIDE SEQUENCE [LARGE SCALE GENOMIC DNA]</scope>
    <source>
        <strain evidence="5 8">AF31-23</strain>
        <strain evidence="4 7">AF36-16BH</strain>
    </source>
</reference>
<dbReference type="EMBL" id="QRPE01000030">
    <property type="protein sequence ID" value="RHL88143.1"/>
    <property type="molecule type" value="Genomic_DNA"/>
</dbReference>
<dbReference type="EMBL" id="QRQM01000021">
    <property type="protein sequence ID" value="RHN04557.1"/>
    <property type="molecule type" value="Genomic_DNA"/>
</dbReference>
<evidence type="ECO:0000313" key="6">
    <source>
        <dbReference type="EMBL" id="RYT82088.1"/>
    </source>
</evidence>
<dbReference type="Proteomes" id="UP000285013">
    <property type="component" value="Unassembled WGS sequence"/>
</dbReference>
<dbReference type="Pfam" id="PF22725">
    <property type="entry name" value="GFO_IDH_MocA_C3"/>
    <property type="match status" value="1"/>
</dbReference>
<dbReference type="Gene3D" id="3.40.50.720">
    <property type="entry name" value="NAD(P)-binding Rossmann-like Domain"/>
    <property type="match status" value="1"/>
</dbReference>
<evidence type="ECO:0000256" key="1">
    <source>
        <dbReference type="SAM" id="SignalP"/>
    </source>
</evidence>
<sequence length="367" mass="41600">MNTKNIFKTFFLCLSVISLSFTLNAQELKPLRLGVAGVSHGHLHEVLIRLERGDFEIVGVAEPDEQLRVNNPLRKKVDSSLFYADLEEMLDKTKPEAVVAYGSIYDHLAIVEACAPRGIHVMVEKPLAVNMNHANRMARLARENNTLLLTNYETTWYDTNHEAYRLIKNENAIGKINRIEVYDGHEGPIEIGCGKEFTDWLTDPKLNGGGAVIDFGCYGANLVTWLMNGERPKSVYAILKQLKPDKYPKVDDDATILVEYPSATVQIMGSWNWPKGRKDMHIYGSEGYIYQDTPGSMRVYTHRKEKTTLPPKLKEPYNDSFYYLKAAVRKEIQVQPYDLSSLENNLIVVEILESAIKSAKSGKPVRF</sequence>
<evidence type="ECO:0000259" key="2">
    <source>
        <dbReference type="Pfam" id="PF01408"/>
    </source>
</evidence>
<dbReference type="Proteomes" id="UP000291191">
    <property type="component" value="Unassembled WGS sequence"/>
</dbReference>
<evidence type="ECO:0000259" key="3">
    <source>
        <dbReference type="Pfam" id="PF22725"/>
    </source>
</evidence>
<dbReference type="PANTHER" id="PTHR43377:SF1">
    <property type="entry name" value="BILIVERDIN REDUCTASE A"/>
    <property type="match status" value="1"/>
</dbReference>
<dbReference type="RefSeq" id="WP_007660485.1">
    <property type="nucleotide sequence ID" value="NZ_DAWCKB010000108.1"/>
</dbReference>
<dbReference type="OrthoDB" id="9815825at2"/>
<feature type="signal peptide" evidence="1">
    <location>
        <begin position="1"/>
        <end position="25"/>
    </location>
</feature>
<evidence type="ECO:0000313" key="4">
    <source>
        <dbReference type="EMBL" id="RHL88143.1"/>
    </source>
</evidence>
<evidence type="ECO:0000313" key="7">
    <source>
        <dbReference type="Proteomes" id="UP000285013"/>
    </source>
</evidence>
<dbReference type="EMBL" id="RCXO01000003">
    <property type="protein sequence ID" value="RYT82088.1"/>
    <property type="molecule type" value="Genomic_DNA"/>
</dbReference>
<dbReference type="InterPro" id="IPR055170">
    <property type="entry name" value="GFO_IDH_MocA-like_dom"/>
</dbReference>